<dbReference type="InterPro" id="IPR050275">
    <property type="entry name" value="PGM_Phosphatase"/>
</dbReference>
<protein>
    <submittedName>
        <fullName evidence="3">Phosphoglycerate mutase family protein</fullName>
    </submittedName>
</protein>
<evidence type="ECO:0000313" key="4">
    <source>
        <dbReference type="Proteomes" id="UP000076482"/>
    </source>
</evidence>
<gene>
    <name evidence="3" type="ORF">B4088_6691</name>
</gene>
<sequence length="213" mass="24369">MDIYFVRHGQSDGDITNVHEGRADLPLTNKGINQAKTMSNFFIDKHIDCIWASPLQRAHTTAEILKENFLNHNKSASGSEELDTEDELPLILLDDLKEWNNGVLAGMKRSEARKIFPKPKVRKWHESVLEGESELSFRYRATNIVEYILDESRKNKYKTIVIVSHGAIISRMLQALLGLPFKTNVLFQSGDTGIHHISIKKENTIVRFMNHTE</sequence>
<dbReference type="GO" id="GO:0016791">
    <property type="term" value="F:phosphatase activity"/>
    <property type="evidence" value="ECO:0007669"/>
    <property type="project" value="TreeGrafter"/>
</dbReference>
<comment type="caution">
    <text evidence="3">The sequence shown here is derived from an EMBL/GenBank/DDBJ whole genome shotgun (WGS) entry which is preliminary data.</text>
</comment>
<dbReference type="Proteomes" id="UP000076482">
    <property type="component" value="Unassembled WGS sequence"/>
</dbReference>
<evidence type="ECO:0000256" key="1">
    <source>
        <dbReference type="PIRSR" id="PIRSR613078-1"/>
    </source>
</evidence>
<dbReference type="Gene3D" id="3.40.50.1240">
    <property type="entry name" value="Phosphoglycerate mutase-like"/>
    <property type="match status" value="1"/>
</dbReference>
<dbReference type="EMBL" id="LJKE01000142">
    <property type="protein sequence ID" value="KZD48060.1"/>
    <property type="molecule type" value="Genomic_DNA"/>
</dbReference>
<feature type="binding site" evidence="2">
    <location>
        <position position="57"/>
    </location>
    <ligand>
        <name>substrate</name>
    </ligand>
</feature>
<proteinExistence type="predicted"/>
<evidence type="ECO:0000313" key="3">
    <source>
        <dbReference type="EMBL" id="KZD48060.1"/>
    </source>
</evidence>
<feature type="active site" description="Tele-phosphohistidine intermediate" evidence="1">
    <location>
        <position position="8"/>
    </location>
</feature>
<dbReference type="PATRIC" id="fig|1396.535.peg.6429"/>
<dbReference type="CDD" id="cd07067">
    <property type="entry name" value="HP_PGM_like"/>
    <property type="match status" value="1"/>
</dbReference>
<dbReference type="PANTHER" id="PTHR48100:SF10">
    <property type="entry name" value="2-CARBOXY-D-ARABINITOL-1-PHOSPHATASE-RELATED"/>
    <property type="match status" value="1"/>
</dbReference>
<reference evidence="3 4" key="1">
    <citation type="submission" date="2015-09" db="EMBL/GenBank/DDBJ databases">
        <title>Bacillus cereus food isolates.</title>
        <authorList>
            <person name="Boekhorst J."/>
        </authorList>
    </citation>
    <scope>NUCLEOTIDE SEQUENCE [LARGE SCALE GENOMIC DNA]</scope>
    <source>
        <strain evidence="3 4">B4088</strain>
    </source>
</reference>
<dbReference type="InterPro" id="IPR029033">
    <property type="entry name" value="His_PPase_superfam"/>
</dbReference>
<accession>A0A164K6J7</accession>
<dbReference type="Pfam" id="PF00300">
    <property type="entry name" value="His_Phos_1"/>
    <property type="match status" value="1"/>
</dbReference>
<dbReference type="SUPFAM" id="SSF53254">
    <property type="entry name" value="Phosphoglycerate mutase-like"/>
    <property type="match status" value="1"/>
</dbReference>
<dbReference type="AlphaFoldDB" id="A0A164K6J7"/>
<dbReference type="InterPro" id="IPR013078">
    <property type="entry name" value="His_Pase_superF_clade-1"/>
</dbReference>
<feature type="active site" description="Proton donor/acceptor" evidence="1">
    <location>
        <position position="98"/>
    </location>
</feature>
<organism evidence="3 4">
    <name type="scientific">Bacillus cereus</name>
    <dbReference type="NCBI Taxonomy" id="1396"/>
    <lineage>
        <taxon>Bacteria</taxon>
        <taxon>Bacillati</taxon>
        <taxon>Bacillota</taxon>
        <taxon>Bacilli</taxon>
        <taxon>Bacillales</taxon>
        <taxon>Bacillaceae</taxon>
        <taxon>Bacillus</taxon>
        <taxon>Bacillus cereus group</taxon>
    </lineage>
</organism>
<evidence type="ECO:0000256" key="2">
    <source>
        <dbReference type="PIRSR" id="PIRSR613078-2"/>
    </source>
</evidence>
<dbReference type="PANTHER" id="PTHR48100">
    <property type="entry name" value="BROAD-SPECIFICITY PHOSPHATASE YOR283W-RELATED"/>
    <property type="match status" value="1"/>
</dbReference>
<dbReference type="SMART" id="SM00855">
    <property type="entry name" value="PGAM"/>
    <property type="match status" value="1"/>
</dbReference>
<dbReference type="RefSeq" id="WP_063263791.1">
    <property type="nucleotide sequence ID" value="NZ_LJKE01000142.1"/>
</dbReference>
<name>A0A164K6J7_BACCE</name>